<accession>A0ABR8GLC5</accession>
<name>A0ABR8GLC5_9CYAN</name>
<evidence type="ECO:0000256" key="3">
    <source>
        <dbReference type="PROSITE-ProRule" id="PRU00339"/>
    </source>
</evidence>
<evidence type="ECO:0000256" key="2">
    <source>
        <dbReference type="ARBA" id="ARBA00022803"/>
    </source>
</evidence>
<reference evidence="4 5" key="1">
    <citation type="journal article" date="2020" name="ISME J.">
        <title>Comparative genomics reveals insights into cyanobacterial evolution and habitat adaptation.</title>
        <authorList>
            <person name="Chen M.Y."/>
            <person name="Teng W.K."/>
            <person name="Zhao L."/>
            <person name="Hu C.X."/>
            <person name="Zhou Y.K."/>
            <person name="Han B.P."/>
            <person name="Song L.R."/>
            <person name="Shu W.S."/>
        </authorList>
    </citation>
    <scope>NUCLEOTIDE SEQUENCE [LARGE SCALE GENOMIC DNA]</scope>
    <source>
        <strain evidence="4 5">FACHB-248</strain>
    </source>
</reference>
<proteinExistence type="predicted"/>
<dbReference type="PANTHER" id="PTHR44943">
    <property type="entry name" value="CELLULOSE SYNTHASE OPERON PROTEIN C"/>
    <property type="match status" value="1"/>
</dbReference>
<feature type="repeat" description="TPR" evidence="3">
    <location>
        <begin position="128"/>
        <end position="161"/>
    </location>
</feature>
<keyword evidence="2 3" id="KW-0802">TPR repeat</keyword>
<sequence length="220" mass="25077">MKRKSFMESAFFQTASYFMLSMLSVTNMSQLVKADVGDRFTKQYTPVQIIAQFSENEQEREQLVQKANILFNQGDLTGAEKILLLFIKKFPNSSYGHYQLGNVLFRQNKKEDAIKKYQKAISLNSKYALAYNAIGQVFASQQQWSEAIAEYQKALTINPEYGDALANLALALWEQGKHQDARASLEKALNIFKVQQRSDKVQQIENILRQINSGDDPTVS</sequence>
<organism evidence="4 5">
    <name type="scientific">Scytonema hofmannii FACHB-248</name>
    <dbReference type="NCBI Taxonomy" id="1842502"/>
    <lineage>
        <taxon>Bacteria</taxon>
        <taxon>Bacillati</taxon>
        <taxon>Cyanobacteriota</taxon>
        <taxon>Cyanophyceae</taxon>
        <taxon>Nostocales</taxon>
        <taxon>Scytonemataceae</taxon>
        <taxon>Scytonema</taxon>
    </lineage>
</organism>
<dbReference type="SMART" id="SM00028">
    <property type="entry name" value="TPR"/>
    <property type="match status" value="4"/>
</dbReference>
<dbReference type="InterPro" id="IPR011990">
    <property type="entry name" value="TPR-like_helical_dom_sf"/>
</dbReference>
<dbReference type="Proteomes" id="UP000660380">
    <property type="component" value="Unassembled WGS sequence"/>
</dbReference>
<dbReference type="EMBL" id="JACJTA010000004">
    <property type="protein sequence ID" value="MBD2603538.1"/>
    <property type="molecule type" value="Genomic_DNA"/>
</dbReference>
<dbReference type="RefSeq" id="WP_029637453.1">
    <property type="nucleotide sequence ID" value="NZ_JACJTA010000004.1"/>
</dbReference>
<keyword evidence="5" id="KW-1185">Reference proteome</keyword>
<evidence type="ECO:0000256" key="1">
    <source>
        <dbReference type="ARBA" id="ARBA00022737"/>
    </source>
</evidence>
<feature type="repeat" description="TPR" evidence="3">
    <location>
        <begin position="94"/>
        <end position="127"/>
    </location>
</feature>
<dbReference type="SUPFAM" id="SSF48452">
    <property type="entry name" value="TPR-like"/>
    <property type="match status" value="1"/>
</dbReference>
<evidence type="ECO:0000313" key="5">
    <source>
        <dbReference type="Proteomes" id="UP000660380"/>
    </source>
</evidence>
<gene>
    <name evidence="4" type="ORF">H6G81_03085</name>
</gene>
<dbReference type="InterPro" id="IPR051685">
    <property type="entry name" value="Ycf3/AcsC/BcsC/TPR_MFPF"/>
</dbReference>
<keyword evidence="1" id="KW-0677">Repeat</keyword>
<protein>
    <submittedName>
        <fullName evidence="4">Tetratricopeptide repeat protein</fullName>
    </submittedName>
</protein>
<dbReference type="Pfam" id="PF13414">
    <property type="entry name" value="TPR_11"/>
    <property type="match status" value="1"/>
</dbReference>
<dbReference type="Pfam" id="PF13174">
    <property type="entry name" value="TPR_6"/>
    <property type="match status" value="1"/>
</dbReference>
<dbReference type="Gene3D" id="1.25.40.10">
    <property type="entry name" value="Tetratricopeptide repeat domain"/>
    <property type="match status" value="2"/>
</dbReference>
<dbReference type="PANTHER" id="PTHR44943:SF8">
    <property type="entry name" value="TPR REPEAT-CONTAINING PROTEIN MJ0263"/>
    <property type="match status" value="1"/>
</dbReference>
<dbReference type="Pfam" id="PF00515">
    <property type="entry name" value="TPR_1"/>
    <property type="match status" value="1"/>
</dbReference>
<dbReference type="InterPro" id="IPR019734">
    <property type="entry name" value="TPR_rpt"/>
</dbReference>
<evidence type="ECO:0000313" key="4">
    <source>
        <dbReference type="EMBL" id="MBD2603538.1"/>
    </source>
</evidence>
<comment type="caution">
    <text evidence="4">The sequence shown here is derived from an EMBL/GenBank/DDBJ whole genome shotgun (WGS) entry which is preliminary data.</text>
</comment>
<dbReference type="PROSITE" id="PS50005">
    <property type="entry name" value="TPR"/>
    <property type="match status" value="2"/>
</dbReference>
<dbReference type="PROSITE" id="PS50293">
    <property type="entry name" value="TPR_REGION"/>
    <property type="match status" value="1"/>
</dbReference>